<dbReference type="UniPathway" id="UPA00340">
    <property type="reaction ID" value="UER00458"/>
</dbReference>
<feature type="active site" description="Proton donor/acceptor" evidence="6">
    <location>
        <position position="143"/>
    </location>
</feature>
<evidence type="ECO:0000256" key="6">
    <source>
        <dbReference type="HAMAP-Rule" id="MF_00020"/>
    </source>
</evidence>
<evidence type="ECO:0000256" key="7">
    <source>
        <dbReference type="RuleBase" id="RU003835"/>
    </source>
</evidence>
<dbReference type="InterPro" id="IPR023865">
    <property type="entry name" value="Aliphatic_acid_kinase_CS"/>
</dbReference>
<comment type="caution">
    <text evidence="8">The sequence shown here is derived from an EMBL/GenBank/DDBJ whole genome shotgun (WGS) entry which is preliminary data.</text>
</comment>
<evidence type="ECO:0000313" key="9">
    <source>
        <dbReference type="Proteomes" id="UP000230973"/>
    </source>
</evidence>
<gene>
    <name evidence="6" type="primary">ackA</name>
    <name evidence="8" type="ORF">COY93_04925</name>
</gene>
<dbReference type="Proteomes" id="UP000230973">
    <property type="component" value="Unassembled WGS sequence"/>
</dbReference>
<evidence type="ECO:0000313" key="8">
    <source>
        <dbReference type="EMBL" id="PIY61641.1"/>
    </source>
</evidence>
<dbReference type="PANTHER" id="PTHR21060:SF3">
    <property type="entry name" value="BUTYRATE KINASE 2-RELATED"/>
    <property type="match status" value="1"/>
</dbReference>
<evidence type="ECO:0000256" key="3">
    <source>
        <dbReference type="ARBA" id="ARBA00022741"/>
    </source>
</evidence>
<dbReference type="SUPFAM" id="SSF53067">
    <property type="entry name" value="Actin-like ATPase domain"/>
    <property type="match status" value="2"/>
</dbReference>
<comment type="subcellular location">
    <subcellularLocation>
        <location evidence="6">Cytoplasm</location>
    </subcellularLocation>
</comment>
<dbReference type="Pfam" id="PF00871">
    <property type="entry name" value="Acetate_kinase"/>
    <property type="match status" value="1"/>
</dbReference>
<dbReference type="NCBIfam" id="TIGR00016">
    <property type="entry name" value="ackA"/>
    <property type="match status" value="1"/>
</dbReference>
<evidence type="ECO:0000256" key="1">
    <source>
        <dbReference type="ARBA" id="ARBA00008748"/>
    </source>
</evidence>
<comment type="cofactor">
    <cofactor evidence="6">
        <name>Mg(2+)</name>
        <dbReference type="ChEBI" id="CHEBI:18420"/>
    </cofactor>
    <cofactor evidence="6">
        <name>Mn(2+)</name>
        <dbReference type="ChEBI" id="CHEBI:29035"/>
    </cofactor>
    <text evidence="6">Mg(2+). Can also accept Mn(2+).</text>
</comment>
<feature type="binding site" evidence="6">
    <location>
        <position position="13"/>
    </location>
    <ligand>
        <name>ATP</name>
        <dbReference type="ChEBI" id="CHEBI:30616"/>
    </ligand>
</feature>
<comment type="pathway">
    <text evidence="6">Metabolic intermediate biosynthesis; acetyl-CoA biosynthesis; acetyl-CoA from acetate: step 1/2.</text>
</comment>
<dbReference type="GO" id="GO:0006083">
    <property type="term" value="P:acetate metabolic process"/>
    <property type="evidence" value="ECO:0007669"/>
    <property type="project" value="TreeGrafter"/>
</dbReference>
<organism evidence="8 9">
    <name type="scientific">Candidatus Uhrbacteria bacterium CG_4_10_14_0_8_um_filter_58_22</name>
    <dbReference type="NCBI Taxonomy" id="1975029"/>
    <lineage>
        <taxon>Bacteria</taxon>
        <taxon>Candidatus Uhriibacteriota</taxon>
    </lineage>
</organism>
<dbReference type="PIRSF" id="PIRSF000722">
    <property type="entry name" value="Acetate_prop_kin"/>
    <property type="match status" value="1"/>
</dbReference>
<protein>
    <recommendedName>
        <fullName evidence="6">Acetate kinase</fullName>
        <ecNumber evidence="6">2.7.2.1</ecNumber>
    </recommendedName>
    <alternativeName>
        <fullName evidence="6">Acetokinase</fullName>
    </alternativeName>
</protein>
<feature type="binding site" evidence="6">
    <location>
        <position position="86"/>
    </location>
    <ligand>
        <name>substrate</name>
    </ligand>
</feature>
<dbReference type="InterPro" id="IPR004372">
    <property type="entry name" value="Ac/propionate_kinase"/>
</dbReference>
<feature type="binding site" evidence="6">
    <location>
        <begin position="339"/>
        <end position="343"/>
    </location>
    <ligand>
        <name>ATP</name>
        <dbReference type="ChEBI" id="CHEBI:30616"/>
    </ligand>
</feature>
<dbReference type="PRINTS" id="PR00471">
    <property type="entry name" value="ACETATEKNASE"/>
</dbReference>
<keyword evidence="5 6" id="KW-0067">ATP-binding</keyword>
<dbReference type="EC" id="2.7.2.1" evidence="6"/>
<feature type="site" description="Transition state stabilizer" evidence="6">
    <location>
        <position position="175"/>
    </location>
</feature>
<dbReference type="AlphaFoldDB" id="A0A2M7Q9I8"/>
<feature type="binding site" evidence="6">
    <location>
        <position position="6"/>
    </location>
    <ligand>
        <name>Mg(2+)</name>
        <dbReference type="ChEBI" id="CHEBI:18420"/>
    </ligand>
</feature>
<evidence type="ECO:0000256" key="4">
    <source>
        <dbReference type="ARBA" id="ARBA00022777"/>
    </source>
</evidence>
<feature type="binding site" evidence="6">
    <location>
        <begin position="277"/>
        <end position="279"/>
    </location>
    <ligand>
        <name>ATP</name>
        <dbReference type="ChEBI" id="CHEBI:30616"/>
    </ligand>
</feature>
<evidence type="ECO:0000256" key="5">
    <source>
        <dbReference type="ARBA" id="ARBA00022840"/>
    </source>
</evidence>
<dbReference type="GO" id="GO:0008776">
    <property type="term" value="F:acetate kinase activity"/>
    <property type="evidence" value="ECO:0007669"/>
    <property type="project" value="UniProtKB-UniRule"/>
</dbReference>
<dbReference type="GO" id="GO:0005524">
    <property type="term" value="F:ATP binding"/>
    <property type="evidence" value="ECO:0007669"/>
    <property type="project" value="UniProtKB-KW"/>
</dbReference>
<comment type="catalytic activity">
    <reaction evidence="6">
        <text>acetate + ATP = acetyl phosphate + ADP</text>
        <dbReference type="Rhea" id="RHEA:11352"/>
        <dbReference type="ChEBI" id="CHEBI:22191"/>
        <dbReference type="ChEBI" id="CHEBI:30089"/>
        <dbReference type="ChEBI" id="CHEBI:30616"/>
        <dbReference type="ChEBI" id="CHEBI:456216"/>
        <dbReference type="EC" id="2.7.2.1"/>
    </reaction>
</comment>
<reference evidence="9" key="1">
    <citation type="submission" date="2017-09" db="EMBL/GenBank/DDBJ databases">
        <title>Depth-based differentiation of microbial function through sediment-hosted aquifers and enrichment of novel symbionts in the deep terrestrial subsurface.</title>
        <authorList>
            <person name="Probst A.J."/>
            <person name="Ladd B."/>
            <person name="Jarett J.K."/>
            <person name="Geller-Mcgrath D.E."/>
            <person name="Sieber C.M.K."/>
            <person name="Emerson J.B."/>
            <person name="Anantharaman K."/>
            <person name="Thomas B.C."/>
            <person name="Malmstrom R."/>
            <person name="Stieglmeier M."/>
            <person name="Klingl A."/>
            <person name="Woyke T."/>
            <person name="Ryan C.M."/>
            <person name="Banfield J.F."/>
        </authorList>
    </citation>
    <scope>NUCLEOTIDE SEQUENCE [LARGE SCALE GENOMIC DNA]</scope>
</reference>
<dbReference type="PANTHER" id="PTHR21060">
    <property type="entry name" value="ACETATE KINASE"/>
    <property type="match status" value="1"/>
</dbReference>
<dbReference type="HAMAP" id="MF_00020">
    <property type="entry name" value="Acetate_kinase"/>
    <property type="match status" value="1"/>
</dbReference>
<dbReference type="GO" id="GO:0000287">
    <property type="term" value="F:magnesium ion binding"/>
    <property type="evidence" value="ECO:0007669"/>
    <property type="project" value="UniProtKB-UniRule"/>
</dbReference>
<dbReference type="GO" id="GO:0006085">
    <property type="term" value="P:acetyl-CoA biosynthetic process"/>
    <property type="evidence" value="ECO:0007669"/>
    <property type="project" value="UniProtKB-UniRule"/>
</dbReference>
<dbReference type="GO" id="GO:0005737">
    <property type="term" value="C:cytoplasm"/>
    <property type="evidence" value="ECO:0007669"/>
    <property type="project" value="UniProtKB-SubCell"/>
</dbReference>
<dbReference type="EMBL" id="PFLC01000065">
    <property type="protein sequence ID" value="PIY61641.1"/>
    <property type="molecule type" value="Genomic_DNA"/>
</dbReference>
<dbReference type="InterPro" id="IPR000890">
    <property type="entry name" value="Aliphatic_acid_kin_short-chain"/>
</dbReference>
<keyword evidence="6" id="KW-0963">Cytoplasm</keyword>
<accession>A0A2M7Q9I8</accession>
<dbReference type="PROSITE" id="PS01076">
    <property type="entry name" value="ACETATE_KINASE_2"/>
    <property type="match status" value="1"/>
</dbReference>
<feature type="site" description="Transition state stabilizer" evidence="6">
    <location>
        <position position="236"/>
    </location>
</feature>
<feature type="binding site" evidence="6">
    <location>
        <begin position="203"/>
        <end position="207"/>
    </location>
    <ligand>
        <name>ATP</name>
        <dbReference type="ChEBI" id="CHEBI:30616"/>
    </ligand>
</feature>
<evidence type="ECO:0000256" key="2">
    <source>
        <dbReference type="ARBA" id="ARBA00022679"/>
    </source>
</evidence>
<dbReference type="Gene3D" id="3.30.420.40">
    <property type="match status" value="2"/>
</dbReference>
<name>A0A2M7Q9I8_9BACT</name>
<dbReference type="PROSITE" id="PS01075">
    <property type="entry name" value="ACETATE_KINASE_1"/>
    <property type="match status" value="1"/>
</dbReference>
<keyword evidence="6" id="KW-0479">Metal-binding</keyword>
<dbReference type="CDD" id="cd24010">
    <property type="entry name" value="ASKHA_NBD_AcK_PK"/>
    <property type="match status" value="1"/>
</dbReference>
<sequence length="385" mass="42033">MILVINCGSTTLKFRIFDSELKELAGGLVDRLGQPRTRLDCQVGKKSERRTFAGGLTDQAAALSEVFSVLTEAGFETSDITSVGHRVVHGGEEFVRPTRLTREVLRRLRKYSRLAPLHNPANLAGIEAAAELLPDVEQVAVFDTAFFSTLPDYAFIYALPWEYYSRHGIRKYGFHGISHRYVSEEAARRLHKPLGRVNLITCHLGGGSSVTAIEGGQAVDTSMGFTPLQGLTMATRCGDIDPSIPLFMVDTLGLTVDEAHDVLNHDSGLKGLTGHADLREVLVQLGEGIGGFGSRRRPTKSELERSQVAVDKLCYDVARYIGSYTALLGRVDAVVFTGGVGENSASIRRRVMARLKLRPKLKTLVVPTNEELMIAREVKAVGVGV</sequence>
<proteinExistence type="inferred from homology"/>
<keyword evidence="6" id="KW-0460">Magnesium</keyword>
<comment type="similarity">
    <text evidence="1 6 7">Belongs to the acetokinase family.</text>
</comment>
<keyword evidence="4 6" id="KW-0418">Kinase</keyword>
<comment type="function">
    <text evidence="6">Catalyzes the formation of acetyl phosphate from acetate and ATP. Can also catalyze the reverse reaction.</text>
</comment>
<comment type="subunit">
    <text evidence="6">Homodimer.</text>
</comment>
<keyword evidence="3 6" id="KW-0547">Nucleotide-binding</keyword>
<keyword evidence="2 6" id="KW-0808">Transferase</keyword>
<dbReference type="InterPro" id="IPR043129">
    <property type="entry name" value="ATPase_NBD"/>
</dbReference>
<feature type="binding site" evidence="6">
    <location>
        <position position="370"/>
    </location>
    <ligand>
        <name>Mg(2+)</name>
        <dbReference type="ChEBI" id="CHEBI:18420"/>
    </ligand>
</feature>